<name>A0A5J4IR42_9FLAO</name>
<feature type="domain" description="Ribosome maturation factor RimM PRC barrel" evidence="7">
    <location>
        <begin position="103"/>
        <end position="169"/>
    </location>
</feature>
<dbReference type="EMBL" id="BKCG01000007">
    <property type="protein sequence ID" value="GER60395.1"/>
    <property type="molecule type" value="Genomic_DNA"/>
</dbReference>
<dbReference type="InterPro" id="IPR011033">
    <property type="entry name" value="PRC_barrel-like_sf"/>
</dbReference>
<dbReference type="GO" id="GO:0005840">
    <property type="term" value="C:ribosome"/>
    <property type="evidence" value="ECO:0007669"/>
    <property type="project" value="InterPro"/>
</dbReference>
<keyword evidence="1 5" id="KW-0963">Cytoplasm</keyword>
<evidence type="ECO:0000256" key="4">
    <source>
        <dbReference type="ARBA" id="ARBA00023186"/>
    </source>
</evidence>
<dbReference type="Proteomes" id="UP000326509">
    <property type="component" value="Unassembled WGS sequence"/>
</dbReference>
<sequence length="175" mass="20076">MQKKDCFFVGKVVKKYSFKGELLIKLDTDEPELFLEMESVFVEQHKTLIPFFIESSSLHKSTLLRVQFEDCYDEESADALIGRELFLPLTFLPELEGTKFYYHEIIGFTVIDKNFGAVGTITAVNDHTAQHLFVIDRDGTEILIPINDQFILELDRASKTITMDVPDGLIELYLS</sequence>
<evidence type="ECO:0000259" key="6">
    <source>
        <dbReference type="Pfam" id="PF01782"/>
    </source>
</evidence>
<dbReference type="InterPro" id="IPR036976">
    <property type="entry name" value="RimM_N_sf"/>
</dbReference>
<dbReference type="Gene3D" id="2.30.30.240">
    <property type="entry name" value="PRC-barrel domain"/>
    <property type="match status" value="1"/>
</dbReference>
<dbReference type="OrthoDB" id="9810331at2"/>
<dbReference type="GO" id="GO:0043022">
    <property type="term" value="F:ribosome binding"/>
    <property type="evidence" value="ECO:0007669"/>
    <property type="project" value="InterPro"/>
</dbReference>
<dbReference type="InterPro" id="IPR011961">
    <property type="entry name" value="RimM"/>
</dbReference>
<dbReference type="AlphaFoldDB" id="A0A5J4IR42"/>
<dbReference type="PANTHER" id="PTHR33692:SF1">
    <property type="entry name" value="RIBOSOME MATURATION FACTOR RIMM"/>
    <property type="match status" value="1"/>
</dbReference>
<keyword evidence="4 5" id="KW-0143">Chaperone</keyword>
<comment type="similarity">
    <text evidence="5">Belongs to the RimM family.</text>
</comment>
<evidence type="ECO:0000256" key="3">
    <source>
        <dbReference type="ARBA" id="ARBA00022552"/>
    </source>
</evidence>
<accession>A0A5J4IR42</accession>
<dbReference type="HAMAP" id="MF_00014">
    <property type="entry name" value="Ribosome_mat_RimM"/>
    <property type="match status" value="1"/>
</dbReference>
<dbReference type="NCBIfam" id="TIGR02273">
    <property type="entry name" value="16S_RimM"/>
    <property type="match status" value="1"/>
</dbReference>
<evidence type="ECO:0000313" key="8">
    <source>
        <dbReference type="EMBL" id="GER60395.1"/>
    </source>
</evidence>
<comment type="caution">
    <text evidence="8">The sequence shown here is derived from an EMBL/GenBank/DDBJ whole genome shotgun (WGS) entry which is preliminary data.</text>
</comment>
<protein>
    <recommendedName>
        <fullName evidence="5">Ribosome maturation factor RimM</fullName>
    </recommendedName>
</protein>
<evidence type="ECO:0000256" key="1">
    <source>
        <dbReference type="ARBA" id="ARBA00022490"/>
    </source>
</evidence>
<dbReference type="GO" id="GO:0005737">
    <property type="term" value="C:cytoplasm"/>
    <property type="evidence" value="ECO:0007669"/>
    <property type="project" value="UniProtKB-SubCell"/>
</dbReference>
<evidence type="ECO:0000313" key="9">
    <source>
        <dbReference type="Proteomes" id="UP000326509"/>
    </source>
</evidence>
<dbReference type="InterPro" id="IPR056792">
    <property type="entry name" value="PRC_RimM"/>
</dbReference>
<evidence type="ECO:0000256" key="5">
    <source>
        <dbReference type="HAMAP-Rule" id="MF_00014"/>
    </source>
</evidence>
<dbReference type="Pfam" id="PF01782">
    <property type="entry name" value="RimM"/>
    <property type="match status" value="1"/>
</dbReference>
<dbReference type="GO" id="GO:0006364">
    <property type="term" value="P:rRNA processing"/>
    <property type="evidence" value="ECO:0007669"/>
    <property type="project" value="UniProtKB-UniRule"/>
</dbReference>
<dbReference type="SUPFAM" id="SSF50346">
    <property type="entry name" value="PRC-barrel domain"/>
    <property type="match status" value="1"/>
</dbReference>
<dbReference type="GO" id="GO:0042274">
    <property type="term" value="P:ribosomal small subunit biogenesis"/>
    <property type="evidence" value="ECO:0007669"/>
    <property type="project" value="UniProtKB-UniRule"/>
</dbReference>
<dbReference type="PANTHER" id="PTHR33692">
    <property type="entry name" value="RIBOSOME MATURATION FACTOR RIMM"/>
    <property type="match status" value="1"/>
</dbReference>
<keyword evidence="9" id="KW-1185">Reference proteome</keyword>
<dbReference type="Gene3D" id="2.40.30.60">
    <property type="entry name" value="RimM"/>
    <property type="match status" value="1"/>
</dbReference>
<comment type="function">
    <text evidence="5">An accessory protein needed during the final step in the assembly of 30S ribosomal subunit, possibly for assembly of the head region. Essential for efficient processing of 16S rRNA. May be needed both before and after RbfA during the maturation of 16S rRNA. It has affinity for free ribosomal 30S subunits but not for 70S ribosomes.</text>
</comment>
<dbReference type="RefSeq" id="WP_151674834.1">
    <property type="nucleotide sequence ID" value="NZ_BKCG01000007.1"/>
</dbReference>
<dbReference type="SUPFAM" id="SSF50447">
    <property type="entry name" value="Translation proteins"/>
    <property type="match status" value="1"/>
</dbReference>
<dbReference type="Pfam" id="PF24986">
    <property type="entry name" value="PRC_RimM"/>
    <property type="match status" value="1"/>
</dbReference>
<feature type="domain" description="RimM N-terminal" evidence="6">
    <location>
        <begin position="9"/>
        <end position="88"/>
    </location>
</feature>
<gene>
    <name evidence="5 8" type="primary">rimM</name>
    <name evidence="8" type="ORF">ULMA_25030</name>
</gene>
<comment type="domain">
    <text evidence="5">The PRC barrel domain binds ribosomal protein uS19.</text>
</comment>
<dbReference type="InterPro" id="IPR002676">
    <property type="entry name" value="RimM_N"/>
</dbReference>
<comment type="subcellular location">
    <subcellularLocation>
        <location evidence="5">Cytoplasm</location>
    </subcellularLocation>
</comment>
<comment type="subunit">
    <text evidence="5">Binds ribosomal protein uS19.</text>
</comment>
<organism evidence="8 9">
    <name type="scientific">Patiriisocius marinus</name>
    <dbReference type="NCBI Taxonomy" id="1397112"/>
    <lineage>
        <taxon>Bacteria</taxon>
        <taxon>Pseudomonadati</taxon>
        <taxon>Bacteroidota</taxon>
        <taxon>Flavobacteriia</taxon>
        <taxon>Flavobacteriales</taxon>
        <taxon>Flavobacteriaceae</taxon>
        <taxon>Patiriisocius</taxon>
    </lineage>
</organism>
<evidence type="ECO:0000256" key="2">
    <source>
        <dbReference type="ARBA" id="ARBA00022517"/>
    </source>
</evidence>
<dbReference type="InterPro" id="IPR009000">
    <property type="entry name" value="Transl_B-barrel_sf"/>
</dbReference>
<reference evidence="8 9" key="1">
    <citation type="submission" date="2019-08" db="EMBL/GenBank/DDBJ databases">
        <title>Draft genome sequence of Ulvibacter marinus type strain NBRC 109484.</title>
        <authorList>
            <person name="Kawano K."/>
            <person name="Ushijima N."/>
            <person name="Kihara M."/>
            <person name="Itoh H."/>
        </authorList>
    </citation>
    <scope>NUCLEOTIDE SEQUENCE [LARGE SCALE GENOMIC DNA]</scope>
    <source>
        <strain evidence="8 9">NBRC 109484</strain>
    </source>
</reference>
<proteinExistence type="inferred from homology"/>
<keyword evidence="2 5" id="KW-0690">Ribosome biogenesis</keyword>
<evidence type="ECO:0000259" key="7">
    <source>
        <dbReference type="Pfam" id="PF24986"/>
    </source>
</evidence>
<keyword evidence="3 5" id="KW-0698">rRNA processing</keyword>